<dbReference type="InterPro" id="IPR036875">
    <property type="entry name" value="Znf_CCHC_sf"/>
</dbReference>
<dbReference type="SUPFAM" id="SSF57756">
    <property type="entry name" value="Retrovirus zinc finger-like domains"/>
    <property type="match status" value="1"/>
</dbReference>
<organism evidence="2">
    <name type="scientific">Tanacetum cinerariifolium</name>
    <name type="common">Dalmatian daisy</name>
    <name type="synonym">Chrysanthemum cinerariifolium</name>
    <dbReference type="NCBI Taxonomy" id="118510"/>
    <lineage>
        <taxon>Eukaryota</taxon>
        <taxon>Viridiplantae</taxon>
        <taxon>Streptophyta</taxon>
        <taxon>Embryophyta</taxon>
        <taxon>Tracheophyta</taxon>
        <taxon>Spermatophyta</taxon>
        <taxon>Magnoliopsida</taxon>
        <taxon>eudicotyledons</taxon>
        <taxon>Gunneridae</taxon>
        <taxon>Pentapetalae</taxon>
        <taxon>asterids</taxon>
        <taxon>campanulids</taxon>
        <taxon>Asterales</taxon>
        <taxon>Asteraceae</taxon>
        <taxon>Asteroideae</taxon>
        <taxon>Anthemideae</taxon>
        <taxon>Anthemidinae</taxon>
        <taxon>Tanacetum</taxon>
    </lineage>
</organism>
<feature type="region of interest" description="Disordered" evidence="1">
    <location>
        <begin position="1"/>
        <end position="39"/>
    </location>
</feature>
<dbReference type="GO" id="GO:0008270">
    <property type="term" value="F:zinc ion binding"/>
    <property type="evidence" value="ECO:0007669"/>
    <property type="project" value="InterPro"/>
</dbReference>
<name>A0A699WLD2_TANCI</name>
<dbReference type="GO" id="GO:0003676">
    <property type="term" value="F:nucleic acid binding"/>
    <property type="evidence" value="ECO:0007669"/>
    <property type="project" value="InterPro"/>
</dbReference>
<feature type="non-terminal residue" evidence="2">
    <location>
        <position position="1"/>
    </location>
</feature>
<proteinExistence type="predicted"/>
<evidence type="ECO:0000256" key="1">
    <source>
        <dbReference type="SAM" id="MobiDB-lite"/>
    </source>
</evidence>
<feature type="compositionally biased region" description="Basic and acidic residues" evidence="1">
    <location>
        <begin position="29"/>
        <end position="39"/>
    </location>
</feature>
<comment type="caution">
    <text evidence="2">The sequence shown here is derived from an EMBL/GenBank/DDBJ whole genome shotgun (WGS) entry which is preliminary data.</text>
</comment>
<accession>A0A699WLD2</accession>
<evidence type="ECO:0000313" key="2">
    <source>
        <dbReference type="EMBL" id="GFD46558.1"/>
    </source>
</evidence>
<sequence>RSHGKGKGKMGNASNNASSASKPKTPPPSKKDNHAKDAICHQCGKVGHWKRNSPVYLAELMKKKKLSQGDITSGSTGK</sequence>
<dbReference type="AlphaFoldDB" id="A0A699WLD2"/>
<dbReference type="EMBL" id="BKCJ011677406">
    <property type="protein sequence ID" value="GFD46558.1"/>
    <property type="molecule type" value="Genomic_DNA"/>
</dbReference>
<reference evidence="2" key="1">
    <citation type="journal article" date="2019" name="Sci. Rep.">
        <title>Draft genome of Tanacetum cinerariifolium, the natural source of mosquito coil.</title>
        <authorList>
            <person name="Yamashiro T."/>
            <person name="Shiraishi A."/>
            <person name="Satake H."/>
            <person name="Nakayama K."/>
        </authorList>
    </citation>
    <scope>NUCLEOTIDE SEQUENCE</scope>
</reference>
<feature type="compositionally biased region" description="Low complexity" evidence="1">
    <location>
        <begin position="12"/>
        <end position="23"/>
    </location>
</feature>
<gene>
    <name evidence="2" type="ORF">Tci_918527</name>
</gene>
<protein>
    <submittedName>
        <fullName evidence="2">Zinc finger, CCHC-type</fullName>
    </submittedName>
</protein>